<feature type="signal peptide" evidence="2">
    <location>
        <begin position="1"/>
        <end position="21"/>
    </location>
</feature>
<dbReference type="EMBL" id="CP099489">
    <property type="protein sequence ID" value="USQ81139.1"/>
    <property type="molecule type" value="Genomic_DNA"/>
</dbReference>
<evidence type="ECO:0000256" key="1">
    <source>
        <dbReference type="SAM" id="MobiDB-lite"/>
    </source>
</evidence>
<name>A0ABY4YX87_9MICO</name>
<dbReference type="RefSeq" id="WP_252594523.1">
    <property type="nucleotide sequence ID" value="NZ_CP099489.1"/>
</dbReference>
<evidence type="ECO:0000313" key="4">
    <source>
        <dbReference type="EMBL" id="USQ81139.1"/>
    </source>
</evidence>
<dbReference type="Gene3D" id="1.20.1260.10">
    <property type="match status" value="1"/>
</dbReference>
<evidence type="ECO:0000313" key="5">
    <source>
        <dbReference type="Proteomes" id="UP001056455"/>
    </source>
</evidence>
<evidence type="ECO:0000256" key="2">
    <source>
        <dbReference type="SAM" id="SignalP"/>
    </source>
</evidence>
<feature type="chain" id="PRO_5045464918" evidence="2">
    <location>
        <begin position="22"/>
        <end position="214"/>
    </location>
</feature>
<feature type="region of interest" description="Disordered" evidence="1">
    <location>
        <begin position="26"/>
        <end position="56"/>
    </location>
</feature>
<keyword evidence="5" id="KW-1185">Reference proteome</keyword>
<dbReference type="InterPro" id="IPR005183">
    <property type="entry name" value="DUF305_CopM-like"/>
</dbReference>
<accession>A0ABY4YX87</accession>
<dbReference type="PROSITE" id="PS51257">
    <property type="entry name" value="PROKAR_LIPOPROTEIN"/>
    <property type="match status" value="1"/>
</dbReference>
<proteinExistence type="predicted"/>
<evidence type="ECO:0000259" key="3">
    <source>
        <dbReference type="Pfam" id="PF03713"/>
    </source>
</evidence>
<dbReference type="Proteomes" id="UP001056455">
    <property type="component" value="Chromosome"/>
</dbReference>
<gene>
    <name evidence="4" type="ORF">NF556_05705</name>
</gene>
<dbReference type="InterPro" id="IPR012347">
    <property type="entry name" value="Ferritin-like"/>
</dbReference>
<protein>
    <submittedName>
        <fullName evidence="4">DUF305 domain-containing protein</fullName>
    </submittedName>
</protein>
<dbReference type="Pfam" id="PF03713">
    <property type="entry name" value="DUF305"/>
    <property type="match status" value="1"/>
</dbReference>
<organism evidence="4 5">
    <name type="scientific">Ornithinimicrobium faecis</name>
    <dbReference type="NCBI Taxonomy" id="2934158"/>
    <lineage>
        <taxon>Bacteria</taxon>
        <taxon>Bacillati</taxon>
        <taxon>Actinomycetota</taxon>
        <taxon>Actinomycetes</taxon>
        <taxon>Micrococcales</taxon>
        <taxon>Ornithinimicrobiaceae</taxon>
        <taxon>Ornithinimicrobium</taxon>
    </lineage>
</organism>
<dbReference type="PANTHER" id="PTHR36933">
    <property type="entry name" value="SLL0788 PROTEIN"/>
    <property type="match status" value="1"/>
</dbReference>
<keyword evidence="2" id="KW-0732">Signal</keyword>
<sequence length="214" mass="22706">MKSHRVIASCVALLLAGVLSACTTEQPAEEGGSHTPSDSTTQATQTPSSTSGGEVADAHNEADSMFVQMMIVHHKGAIEMAELAVNQADSTQVRSLAEEILAAQGPEIETMTSWLSAWEVPVMATGETGQMDHGGMQMEGMSQQEVITELAGLSGAAFDTRFLELMIAHHQGAVQMAEDVLADGQNTHAQELARQIIEAQEAEISQMQDMLGQA</sequence>
<feature type="domain" description="DUF305" evidence="3">
    <location>
        <begin position="63"/>
        <end position="211"/>
    </location>
</feature>
<feature type="compositionally biased region" description="Low complexity" evidence="1">
    <location>
        <begin position="35"/>
        <end position="51"/>
    </location>
</feature>
<dbReference type="PANTHER" id="PTHR36933:SF1">
    <property type="entry name" value="SLL0788 PROTEIN"/>
    <property type="match status" value="1"/>
</dbReference>
<reference evidence="4" key="1">
    <citation type="submission" date="2022-06" db="EMBL/GenBank/DDBJ databases">
        <title>Ornithinimicrobium HY1793.</title>
        <authorList>
            <person name="Huang Y."/>
        </authorList>
    </citation>
    <scope>NUCLEOTIDE SEQUENCE</scope>
    <source>
        <strain evidence="4">HY1793</strain>
    </source>
</reference>